<evidence type="ECO:0000313" key="2">
    <source>
        <dbReference type="EMBL" id="NIA70653.1"/>
    </source>
</evidence>
<keyword evidence="3" id="KW-1185">Reference proteome</keyword>
<evidence type="ECO:0000256" key="1">
    <source>
        <dbReference type="SAM" id="SignalP"/>
    </source>
</evidence>
<dbReference type="RefSeq" id="WP_167227477.1">
    <property type="nucleotide sequence ID" value="NZ_JAAQPH010000015.1"/>
</dbReference>
<name>A0A967F033_9PROT</name>
<evidence type="ECO:0000313" key="3">
    <source>
        <dbReference type="Proteomes" id="UP000761264"/>
    </source>
</evidence>
<sequence length="109" mass="11252">MKILSMTVAAFALFAIAGAQVPGFADTAGDQQIAQTKKKSMKKVVVRNRGEVKRAFGLATRPGTAAVDLTCSPASATHCIEDFTTACDKAEGGLSQGPDGITCSFPDAD</sequence>
<proteinExistence type="predicted"/>
<reference evidence="2" key="1">
    <citation type="submission" date="2020-03" db="EMBL/GenBank/DDBJ databases">
        <title>Genome of Pelagibius litoralis DSM 21314T.</title>
        <authorList>
            <person name="Wang G."/>
        </authorList>
    </citation>
    <scope>NUCLEOTIDE SEQUENCE</scope>
    <source>
        <strain evidence="2">DSM 21314</strain>
    </source>
</reference>
<dbReference type="AlphaFoldDB" id="A0A967F033"/>
<dbReference type="EMBL" id="JAAQPH010000015">
    <property type="protein sequence ID" value="NIA70653.1"/>
    <property type="molecule type" value="Genomic_DNA"/>
</dbReference>
<accession>A0A967F033</accession>
<feature type="chain" id="PRO_5037431979" description="Excalibur calcium-binding domain-containing protein" evidence="1">
    <location>
        <begin position="20"/>
        <end position="109"/>
    </location>
</feature>
<feature type="signal peptide" evidence="1">
    <location>
        <begin position="1"/>
        <end position="19"/>
    </location>
</feature>
<dbReference type="Proteomes" id="UP000761264">
    <property type="component" value="Unassembled WGS sequence"/>
</dbReference>
<keyword evidence="1" id="KW-0732">Signal</keyword>
<gene>
    <name evidence="2" type="ORF">HBA54_18810</name>
</gene>
<organism evidence="2 3">
    <name type="scientific">Pelagibius litoralis</name>
    <dbReference type="NCBI Taxonomy" id="374515"/>
    <lineage>
        <taxon>Bacteria</taxon>
        <taxon>Pseudomonadati</taxon>
        <taxon>Pseudomonadota</taxon>
        <taxon>Alphaproteobacteria</taxon>
        <taxon>Rhodospirillales</taxon>
        <taxon>Rhodovibrionaceae</taxon>
        <taxon>Pelagibius</taxon>
    </lineage>
</organism>
<protein>
    <recommendedName>
        <fullName evidence="4">Excalibur calcium-binding domain-containing protein</fullName>
    </recommendedName>
</protein>
<evidence type="ECO:0008006" key="4">
    <source>
        <dbReference type="Google" id="ProtNLM"/>
    </source>
</evidence>
<comment type="caution">
    <text evidence="2">The sequence shown here is derived from an EMBL/GenBank/DDBJ whole genome shotgun (WGS) entry which is preliminary data.</text>
</comment>